<dbReference type="Proteomes" id="UP000002093">
    <property type="component" value="Segment"/>
</dbReference>
<dbReference type="OrthoDB" id="4926at10239"/>
<dbReference type="SMART" id="SM00974">
    <property type="entry name" value="T5orf172"/>
    <property type="match status" value="1"/>
</dbReference>
<dbReference type="KEGG" id="vg:921787"/>
<evidence type="ECO:0000256" key="1">
    <source>
        <dbReference type="SAM" id="MobiDB-lite"/>
    </source>
</evidence>
<evidence type="ECO:0000313" key="4">
    <source>
        <dbReference type="Proteomes" id="UP000002093"/>
    </source>
</evidence>
<dbReference type="Pfam" id="PF13455">
    <property type="entry name" value="MUG113"/>
    <property type="match status" value="1"/>
</dbReference>
<feature type="domain" description="Bacteriophage T5 Orf172 DNA-binding" evidence="2">
    <location>
        <begin position="135"/>
        <end position="207"/>
    </location>
</feature>
<organism evidence="3 4">
    <name type="scientific">Myxococcus phage Mx8</name>
    <dbReference type="NCBI Taxonomy" id="49964"/>
    <lineage>
        <taxon>Viruses</taxon>
        <taxon>Duplodnaviria</taxon>
        <taxon>Heunggongvirae</taxon>
        <taxon>Uroviricota</taxon>
        <taxon>Caudoviricetes</taxon>
        <taxon>Myxoctovirus</taxon>
        <taxon>Myxoctovirus Mx8</taxon>
    </lineage>
</organism>
<dbReference type="InterPro" id="IPR018306">
    <property type="entry name" value="Phage_T5_Orf172_DNA-bd"/>
</dbReference>
<protein>
    <submittedName>
        <fullName evidence="3">p19</fullName>
    </submittedName>
</protein>
<feature type="compositionally biased region" description="Basic and acidic residues" evidence="1">
    <location>
        <begin position="384"/>
        <end position="393"/>
    </location>
</feature>
<dbReference type="RefSeq" id="NP_203433.1">
    <property type="nucleotide sequence ID" value="NC_003085.1"/>
</dbReference>
<dbReference type="GeneID" id="921787"/>
<feature type="region of interest" description="Disordered" evidence="1">
    <location>
        <begin position="365"/>
        <end position="393"/>
    </location>
</feature>
<name>Q94MV0_9CAUD</name>
<reference evidence="3 4" key="1">
    <citation type="submission" date="2001-06" db="EMBL/GenBank/DDBJ databases">
        <title>Genome organization of temperate Myxococcus phage Mx8.</title>
        <authorList>
            <person name="Youderian P."/>
            <person name="Walthers D."/>
            <person name="Salmi D."/>
            <person name="Magrini V."/>
            <person name="Hartzell P.L."/>
        </authorList>
    </citation>
    <scope>NUCLEOTIDE SEQUENCE [LARGE SCALE GENOMIC DNA]</scope>
</reference>
<evidence type="ECO:0000313" key="3">
    <source>
        <dbReference type="EMBL" id="AAK94354.1"/>
    </source>
</evidence>
<sequence>MDLQREGVSSMARIRSIKPDFFLDEELAVLSPMARLFFIGLWTQADKEGLLEYRPARLKASIFPYHDADVPALMDELEAGQFVQRYEAEEKVCVSIRNFAKHQRPHPKETAFGLPPPSTGVSPPSAKRWVYFVRAESGGPVKIGTAANVEHRLASLQTGAPERLCVLGVMESRARLESELHKRFDALRLHGEWFRPEPELLSFIAEKAIAVDVHGRPWTSPDASRRVLLVVGDGDGDGCGNGLPEEAGQLPLTAYADSHDTLPPESFAPCEVERATDTAGLLPHEPPPASEPPLMDLLAADYRELRGGEYREDRADPAAMRDLLTRGRPPEIRRRWRIGIAVPPGKYGRVSKLSDLVRLWNECDAAPATSPPGRHRGRSLNPADYREGDVDTL</sequence>
<accession>Q94MV0</accession>
<proteinExistence type="predicted"/>
<keyword evidence="4" id="KW-1185">Reference proteome</keyword>
<evidence type="ECO:0000259" key="2">
    <source>
        <dbReference type="SMART" id="SM00974"/>
    </source>
</evidence>
<dbReference type="EMBL" id="AF396866">
    <property type="protein sequence ID" value="AAK94354.1"/>
    <property type="molecule type" value="Genomic_DNA"/>
</dbReference>